<sequence length="594" mass="67078">MSPDVTKNRSDPVAAAGDSRDRRSIDERLQAIDPISIETLPLTEQAAAVVDETTVAADLVTQLDFSRYERRDPVPDWHDSKPFEAMFAALLLQELEDTSDGWLHRTLDADPDLATELGFESGDPPSRSTISRADTGRFAELTSTIETTARQIQQLAAERGSPIGTPYEERASGEPTGSSKRTVNRLLRRKTRDLLDELQTVVLPAFEFDRPEDPIYDDEELLTLEACLGVTGTAANGGAETYGDYVNPDPDLDDPFYEDGPSGETLLEAIKDLSPTDITEMVNQGAARVLTRAKPRMEFETPVMLSIDVTYVAFYGDREELIRVQGAPDDKSYDWCHKFATANVVGDNVHFAAAMLPVGNADYHDPDAYSGEDKSYRVGDVVRRLVDHVTEECRINVRRLYGDAEFYATDVFTSLEWRDIRYVIPAPRDDRVKRFIARMDEDVDGNKQVTVKDDHAVHGPVKHDVSNTRAETTLVGLPPDEDHDEVQTFATNLVLNDEIRLDRRWTKKQITRYRRRGGIETAYSKIKEFAPWTTSTDFSVRLFHFGFAVLLYDLWLLVDFLVQTLIDVVEFRTKPRVTAPRFRAFLRREVSALL</sequence>
<evidence type="ECO:0000313" key="4">
    <source>
        <dbReference type="EMBL" id="RKS82321.1"/>
    </source>
</evidence>
<evidence type="ECO:0000313" key="5">
    <source>
        <dbReference type="Proteomes" id="UP000268233"/>
    </source>
</evidence>
<dbReference type="EMBL" id="RBWW01000001">
    <property type="protein sequence ID" value="RKS82321.1"/>
    <property type="molecule type" value="Genomic_DNA"/>
</dbReference>
<evidence type="ECO:0000313" key="3">
    <source>
        <dbReference type="EMBL" id="RKS81784.1"/>
    </source>
</evidence>
<reference evidence="4 5" key="1">
    <citation type="submission" date="2018-10" db="EMBL/GenBank/DDBJ databases">
        <title>Genomic Encyclopedia of Archaeal and Bacterial Type Strains, Phase II (KMG-II): from individual species to whole genera.</title>
        <authorList>
            <person name="Goeker M."/>
        </authorList>
    </citation>
    <scope>NUCLEOTIDE SEQUENCE [LARGE SCALE GENOMIC DNA]</scope>
    <source>
        <strain evidence="4 5">DSM 11927</strain>
    </source>
</reference>
<feature type="compositionally biased region" description="Basic and acidic residues" evidence="1">
    <location>
        <begin position="18"/>
        <end position="27"/>
    </location>
</feature>
<dbReference type="EMBL" id="RBWW01000003">
    <property type="protein sequence ID" value="RKS75755.1"/>
    <property type="molecule type" value="Genomic_DNA"/>
</dbReference>
<feature type="compositionally biased region" description="Basic and acidic residues" evidence="1">
    <location>
        <begin position="1"/>
        <end position="10"/>
    </location>
</feature>
<evidence type="ECO:0000313" key="2">
    <source>
        <dbReference type="EMBL" id="RKS75755.1"/>
    </source>
</evidence>
<gene>
    <name evidence="3" type="ORF">BDK61_1078</name>
    <name evidence="4" type="ORF">BDK61_1623</name>
    <name evidence="2" type="ORF">BDK61_4270</name>
</gene>
<keyword evidence="5" id="KW-1185">Reference proteome</keyword>
<proteinExistence type="predicted"/>
<dbReference type="AlphaFoldDB" id="A0A495R4R5"/>
<accession>A0A495R4R5</accession>
<organism evidence="4 5">
    <name type="scientific">Haloarcula quadrata</name>
    <dbReference type="NCBI Taxonomy" id="182779"/>
    <lineage>
        <taxon>Archaea</taxon>
        <taxon>Methanobacteriati</taxon>
        <taxon>Methanobacteriota</taxon>
        <taxon>Stenosarchaea group</taxon>
        <taxon>Halobacteria</taxon>
        <taxon>Halobacteriales</taxon>
        <taxon>Haloarculaceae</taxon>
        <taxon>Haloarcula</taxon>
    </lineage>
</organism>
<dbReference type="EMBL" id="RBWW01000001">
    <property type="protein sequence ID" value="RKS81784.1"/>
    <property type="molecule type" value="Genomic_DNA"/>
</dbReference>
<name>A0A495R4R5_9EURY</name>
<dbReference type="Proteomes" id="UP000268233">
    <property type="component" value="Unassembled WGS sequence"/>
</dbReference>
<comment type="caution">
    <text evidence="4">The sequence shown here is derived from an EMBL/GenBank/DDBJ whole genome shotgun (WGS) entry which is preliminary data.</text>
</comment>
<feature type="region of interest" description="Disordered" evidence="1">
    <location>
        <begin position="1"/>
        <end position="27"/>
    </location>
</feature>
<protein>
    <submittedName>
        <fullName evidence="4">Transposase-like protein DUF772</fullName>
    </submittedName>
</protein>
<evidence type="ECO:0000256" key="1">
    <source>
        <dbReference type="SAM" id="MobiDB-lite"/>
    </source>
</evidence>
<feature type="region of interest" description="Disordered" evidence="1">
    <location>
        <begin position="158"/>
        <end position="181"/>
    </location>
</feature>